<dbReference type="Proteomes" id="UP000244073">
    <property type="component" value="Unassembled WGS sequence"/>
</dbReference>
<feature type="transmembrane region" description="Helical" evidence="1">
    <location>
        <begin position="44"/>
        <end position="62"/>
    </location>
</feature>
<dbReference type="GeneID" id="63816926"/>
<dbReference type="VEuPathDB" id="FungiDB:P175DRAFT_0533321"/>
<protein>
    <submittedName>
        <fullName evidence="2">Uncharacterized protein</fullName>
    </submittedName>
</protein>
<name>A0A2T5LVL6_9EURO</name>
<gene>
    <name evidence="2" type="ORF">P175DRAFT_0533321</name>
</gene>
<evidence type="ECO:0000313" key="2">
    <source>
        <dbReference type="EMBL" id="PTU20325.1"/>
    </source>
</evidence>
<organism evidence="2 3">
    <name type="scientific">Aspergillus ochraceoroseus IBT 24754</name>
    <dbReference type="NCBI Taxonomy" id="1392256"/>
    <lineage>
        <taxon>Eukaryota</taxon>
        <taxon>Fungi</taxon>
        <taxon>Dikarya</taxon>
        <taxon>Ascomycota</taxon>
        <taxon>Pezizomycotina</taxon>
        <taxon>Eurotiomycetes</taxon>
        <taxon>Eurotiomycetidae</taxon>
        <taxon>Eurotiales</taxon>
        <taxon>Aspergillaceae</taxon>
        <taxon>Aspergillus</taxon>
        <taxon>Aspergillus subgen. Nidulantes</taxon>
    </lineage>
</organism>
<accession>A0A2T5LVL6</accession>
<proteinExistence type="predicted"/>
<sequence>MSQYELLDVDPESDLQFVRDDSPWPIVLKSFNPLKSLIDLSTRSSSVAILLNVVAAAGLVAMDQHARLKDRRITFDEQRHHFGQSQVDTLREATSTFAEDDWLL</sequence>
<dbReference type="EMBL" id="MSFN02000005">
    <property type="protein sequence ID" value="PTU20325.1"/>
    <property type="molecule type" value="Genomic_DNA"/>
</dbReference>
<dbReference type="RefSeq" id="XP_040751717.1">
    <property type="nucleotide sequence ID" value="XM_040900044.1"/>
</dbReference>
<keyword evidence="1" id="KW-0812">Transmembrane</keyword>
<evidence type="ECO:0000313" key="3">
    <source>
        <dbReference type="Proteomes" id="UP000244073"/>
    </source>
</evidence>
<keyword evidence="1" id="KW-0472">Membrane</keyword>
<evidence type="ECO:0000256" key="1">
    <source>
        <dbReference type="SAM" id="Phobius"/>
    </source>
</evidence>
<dbReference type="AlphaFoldDB" id="A0A2T5LVL6"/>
<keyword evidence="1" id="KW-1133">Transmembrane helix</keyword>
<reference evidence="2 3" key="1">
    <citation type="journal article" date="2018" name="Proc. Natl. Acad. Sci. U.S.A.">
        <title>Linking secondary metabolites to gene clusters through genome sequencing of six diverse Aspergillus species.</title>
        <authorList>
            <person name="Kaerboelling I."/>
            <person name="Vesth T.C."/>
            <person name="Frisvad J.C."/>
            <person name="Nybo J.L."/>
            <person name="Theobald S."/>
            <person name="Kuo A."/>
            <person name="Bowyer P."/>
            <person name="Matsuda Y."/>
            <person name="Mondo S."/>
            <person name="Lyhne E.K."/>
            <person name="Kogle M.E."/>
            <person name="Clum A."/>
            <person name="Lipzen A."/>
            <person name="Salamov A."/>
            <person name="Ngan C.Y."/>
            <person name="Daum C."/>
            <person name="Chiniquy J."/>
            <person name="Barry K."/>
            <person name="LaButti K."/>
            <person name="Haridas S."/>
            <person name="Simmons B.A."/>
            <person name="Magnuson J.K."/>
            <person name="Mortensen U.H."/>
            <person name="Larsen T.O."/>
            <person name="Grigoriev I.V."/>
            <person name="Baker S.E."/>
            <person name="Andersen M.R."/>
        </authorList>
    </citation>
    <scope>NUCLEOTIDE SEQUENCE [LARGE SCALE GENOMIC DNA]</scope>
    <source>
        <strain evidence="2 3">IBT 24754</strain>
    </source>
</reference>
<comment type="caution">
    <text evidence="2">The sequence shown here is derived from an EMBL/GenBank/DDBJ whole genome shotgun (WGS) entry which is preliminary data.</text>
</comment>